<name>A0A9D2RAH6_9FIRM</name>
<proteinExistence type="predicted"/>
<feature type="transmembrane region" description="Helical" evidence="2">
    <location>
        <begin position="51"/>
        <end position="79"/>
    </location>
</feature>
<feature type="transmembrane region" description="Helical" evidence="2">
    <location>
        <begin position="86"/>
        <end position="106"/>
    </location>
</feature>
<evidence type="ECO:0000313" key="4">
    <source>
        <dbReference type="Proteomes" id="UP000823850"/>
    </source>
</evidence>
<feature type="transmembrane region" description="Helical" evidence="2">
    <location>
        <begin position="21"/>
        <end position="45"/>
    </location>
</feature>
<dbReference type="Proteomes" id="UP000823850">
    <property type="component" value="Unassembled WGS sequence"/>
</dbReference>
<reference evidence="3" key="2">
    <citation type="submission" date="2021-04" db="EMBL/GenBank/DDBJ databases">
        <authorList>
            <person name="Gilroy R."/>
        </authorList>
    </citation>
    <scope>NUCLEOTIDE SEQUENCE</scope>
    <source>
        <strain evidence="3">ChiW19-6364</strain>
    </source>
</reference>
<accession>A0A9D2RAH6</accession>
<feature type="compositionally biased region" description="Acidic residues" evidence="1">
    <location>
        <begin position="321"/>
        <end position="330"/>
    </location>
</feature>
<feature type="transmembrane region" description="Helical" evidence="2">
    <location>
        <begin position="136"/>
        <end position="155"/>
    </location>
</feature>
<gene>
    <name evidence="3" type="ORF">H9913_07080</name>
</gene>
<protein>
    <submittedName>
        <fullName evidence="3">Uncharacterized protein</fullName>
    </submittedName>
</protein>
<keyword evidence="2" id="KW-0812">Transmembrane</keyword>
<dbReference type="AlphaFoldDB" id="A0A9D2RAH6"/>
<feature type="transmembrane region" description="Helical" evidence="2">
    <location>
        <begin position="112"/>
        <end position="129"/>
    </location>
</feature>
<feature type="transmembrane region" description="Helical" evidence="2">
    <location>
        <begin position="243"/>
        <end position="267"/>
    </location>
</feature>
<dbReference type="EMBL" id="DWUX01000131">
    <property type="protein sequence ID" value="HJD39776.1"/>
    <property type="molecule type" value="Genomic_DNA"/>
</dbReference>
<keyword evidence="2" id="KW-1133">Transmembrane helix</keyword>
<organism evidence="3 4">
    <name type="scientific">Candidatus Blautia stercoripullorum</name>
    <dbReference type="NCBI Taxonomy" id="2838502"/>
    <lineage>
        <taxon>Bacteria</taxon>
        <taxon>Bacillati</taxon>
        <taxon>Bacillota</taxon>
        <taxon>Clostridia</taxon>
        <taxon>Lachnospirales</taxon>
        <taxon>Lachnospiraceae</taxon>
        <taxon>Blautia</taxon>
    </lineage>
</organism>
<feature type="transmembrane region" description="Helical" evidence="2">
    <location>
        <begin position="218"/>
        <end position="237"/>
    </location>
</feature>
<keyword evidence="2" id="KW-0472">Membrane</keyword>
<sequence>MTTLLETKQKIKNFYGEHDTWILPLLKFLLAFLVFQSTNYIMGFFEALDNIFIVLILSLISAVLPINGMTILVCIAIVAHCYGVGIEVAGFAILLMILLMILFLRFTSRDNLALILTPAAFGLHIPAAIPIGAGLLRGPACAVPSCCGVILYYFMDTVRDRSTVLQGKETESLQKLQILLDALINNQEMWLNILAFAVVLMAVYLISRTSADYSWRIGDAVGAIAYILIMILGGMFLNINISIGSVIIAGILGAVIGLIIEFAALGVDYSRSETTQFEDDEYVYYVKAVPKSFVAQAEKSIKTISSESGSEEKTEIAEAPEIPEEEEEAVPVERVAEESFDFEKKLEDSLKDL</sequence>
<evidence type="ECO:0000313" key="3">
    <source>
        <dbReference type="EMBL" id="HJD39776.1"/>
    </source>
</evidence>
<feature type="transmembrane region" description="Helical" evidence="2">
    <location>
        <begin position="189"/>
        <end position="206"/>
    </location>
</feature>
<reference evidence="3" key="1">
    <citation type="journal article" date="2021" name="PeerJ">
        <title>Extensive microbial diversity within the chicken gut microbiome revealed by metagenomics and culture.</title>
        <authorList>
            <person name="Gilroy R."/>
            <person name="Ravi A."/>
            <person name="Getino M."/>
            <person name="Pursley I."/>
            <person name="Horton D.L."/>
            <person name="Alikhan N.F."/>
            <person name="Baker D."/>
            <person name="Gharbi K."/>
            <person name="Hall N."/>
            <person name="Watson M."/>
            <person name="Adriaenssens E.M."/>
            <person name="Foster-Nyarko E."/>
            <person name="Jarju S."/>
            <person name="Secka A."/>
            <person name="Antonio M."/>
            <person name="Oren A."/>
            <person name="Chaudhuri R.R."/>
            <person name="La Ragione R."/>
            <person name="Hildebrand F."/>
            <person name="Pallen M.J."/>
        </authorList>
    </citation>
    <scope>NUCLEOTIDE SEQUENCE</scope>
    <source>
        <strain evidence="3">ChiW19-6364</strain>
    </source>
</reference>
<evidence type="ECO:0000256" key="2">
    <source>
        <dbReference type="SAM" id="Phobius"/>
    </source>
</evidence>
<evidence type="ECO:0000256" key="1">
    <source>
        <dbReference type="SAM" id="MobiDB-lite"/>
    </source>
</evidence>
<feature type="region of interest" description="Disordered" evidence="1">
    <location>
        <begin position="303"/>
        <end position="334"/>
    </location>
</feature>
<comment type="caution">
    <text evidence="3">The sequence shown here is derived from an EMBL/GenBank/DDBJ whole genome shotgun (WGS) entry which is preliminary data.</text>
</comment>